<dbReference type="InterPro" id="IPR002999">
    <property type="entry name" value="Tudor"/>
</dbReference>
<dbReference type="InterPro" id="IPR035437">
    <property type="entry name" value="SNase_OB-fold_sf"/>
</dbReference>
<dbReference type="InterPro" id="IPR013083">
    <property type="entry name" value="Znf_RING/FYVE/PHD"/>
</dbReference>
<evidence type="ECO:0000313" key="10">
    <source>
        <dbReference type="Proteomes" id="UP001346869"/>
    </source>
</evidence>
<keyword evidence="3" id="KW-0862">Zinc</keyword>
<dbReference type="SUPFAM" id="SSF57850">
    <property type="entry name" value="RING/U-box"/>
    <property type="match status" value="1"/>
</dbReference>
<feature type="region of interest" description="Disordered" evidence="6">
    <location>
        <begin position="287"/>
        <end position="399"/>
    </location>
</feature>
<dbReference type="Gene3D" id="2.30.30.140">
    <property type="match status" value="5"/>
</dbReference>
<evidence type="ECO:0000313" key="9">
    <source>
        <dbReference type="EMBL" id="KAK5860728.1"/>
    </source>
</evidence>
<dbReference type="Proteomes" id="UP001346869">
    <property type="component" value="Unassembled WGS sequence"/>
</dbReference>
<keyword evidence="10" id="KW-1185">Reference proteome</keyword>
<dbReference type="PROSITE" id="PS50304">
    <property type="entry name" value="TUDOR"/>
    <property type="match status" value="3"/>
</dbReference>
<dbReference type="EMBL" id="JAUZQC010000013">
    <property type="protein sequence ID" value="KAK5860728.1"/>
    <property type="molecule type" value="Genomic_DNA"/>
</dbReference>
<feature type="domain" description="Tudor" evidence="8">
    <location>
        <begin position="951"/>
        <end position="1009"/>
    </location>
</feature>
<evidence type="ECO:0000256" key="6">
    <source>
        <dbReference type="SAM" id="MobiDB-lite"/>
    </source>
</evidence>
<name>A0AAN8AI36_ELEMC</name>
<keyword evidence="1" id="KW-0479">Metal-binding</keyword>
<feature type="compositionally biased region" description="Polar residues" evidence="6">
    <location>
        <begin position="358"/>
        <end position="369"/>
    </location>
</feature>
<keyword evidence="2 4" id="KW-0863">Zinc-finger</keyword>
<dbReference type="Gene3D" id="3.30.40.10">
    <property type="entry name" value="Zinc/RING finger domain, C3HC4 (zinc finger)"/>
    <property type="match status" value="1"/>
</dbReference>
<dbReference type="GO" id="GO:0008270">
    <property type="term" value="F:zinc ion binding"/>
    <property type="evidence" value="ECO:0007669"/>
    <property type="project" value="UniProtKB-KW"/>
</dbReference>
<feature type="domain" description="Tudor" evidence="8">
    <location>
        <begin position="709"/>
        <end position="767"/>
    </location>
</feature>
<evidence type="ECO:0000256" key="5">
    <source>
        <dbReference type="SAM" id="Coils"/>
    </source>
</evidence>
<proteinExistence type="predicted"/>
<sequence length="1586" mass="177372">MERGETPCAVMCRLCGEAFTLPEDGVEGNLPRVLLCSHIYCTSCLLSIQRDSVITCPECEVDSTLPEGGVFGLQEDSRIIGHIYTCKMNKKRCDSRSNYCKKNKSIPEKDFNGNTVDVEQSAEIETAVDEALARATENLALLEQTKETLGTGLADQDKTERARLESEIEQAADKASQNIQKWKEEQLSQLTNVRAQCSTSKAEFSHVQEMIKALEIATEMAREVRCVSILEQHCSLDKVLQMLQAPVDEQSFDLKCVTLGSGMRFEFQSNGLNQNLALFLTMEVGNPKQLSDSPPKVHEPSSFNRKSQFQCAEGRNRNYNSPYGNKLPSPPKQEQESPRAYSVSFQGSSPSPKPFCRSSRSCHNASSDSGPPDVILEDISYGGKKHAPPPTSPEMTSDTWRTQRKKRNLSFGKQADSIQWVIVTHVVNPSDFYIRYVAGNSETLSETINIYCSRASCHFTSSDTVETDSVILVKSKEGLWCRACVVAVLQIGRVEEVKACPITQLACVRVFFLDVGLSMCLPLQREEGSTECSLQAVNTNLKKMCEAMHQALGNFSPQAIRCSLKDLVPYDLTKGWSKEAQVQFSSLVGSAVLEMRPMGHDRDTLVVDLKKAPENQSSHVPISVREYLVFIKVARFYSPVKLGMRPLLYYPPEYPKVNTEINAVVSHINTPADFYIRVENMESLLLFAKIQDCYNATTVAAEDVFKIYCPVTEQACVARFNDKLWYRAQVVGHPAGKKVEVQYVDFGNKKIVSVSDLRKIKDEFFALPSMAIHCCLSEILPVDGNTWSETCCNRFVSLAHQKLVTIVATESVPTSQPLPVKLFESSLNGPQANIAELLAKEELASFKERPKSLQKAVQSFEEDPATWDPTLEIHLDTESVDTPDGERTEEQPKFEPQLKLPDQLKDLKVRVTHVNSPSSFYVQLTQNDLLLKKMYETVKQECGSMEAEDIVWKADRYCAAKINGVWERGQICSDVESDNIAEVLLCDHGNKVKLHISNLRLLPASLKGALALECTLTDIRPAGGQSTWTATACDLISLYLTGTSAVVTIKELTDERPVPVTLWCPNKTGQLINFVDFLANEGLALRKRKPRDVVIEVVKQSKQPPVSQTKHFHLERIKTPLARPEFFTASPISIPTSLRPASRSNISPEKVRTPMYLPPELPCLGNIRVTVSAIGEDGLIYVRTPNAERQLEQLKDRIQQRMKTLPRQKPYTWKSVLGCAVIGPDMLWYRGELLEVLGGHVKVQYVDNGLVENIPMVHVYPVLLCEDVPHLSVPCQLHAINPVGGKWQRDAVALLRELLVNRCADMRVMELPPNPRGPLTVELFMDGMSLSRILCHHQHATMDRTLSFSKELSVMPPAPILDVWDINTEGLNGPEEPMLGPFILPNLPKEMEQFEVQVKHLLTPNQLYLWPLGGVADVTIDGETLDEALTRVNADHNSLRPLTNFRQGAPCFAEYSDGKYYRAELIQIISVEPVMVLVIHVDYGSNDTVPAIKLRQMLAELMGFPSRALRVKVAGFIPPRESLQQEVLPYSPRWSLKATMYMVDVLHGKTTASVVAREPELTVLLYNEDKELVHLPLVRSGLAELE</sequence>
<evidence type="ECO:0000256" key="3">
    <source>
        <dbReference type="ARBA" id="ARBA00022833"/>
    </source>
</evidence>
<dbReference type="PANTHER" id="PTHR16442">
    <property type="entry name" value="RING FINGER PROTEIN 17"/>
    <property type="match status" value="1"/>
</dbReference>
<feature type="compositionally biased region" description="Polar residues" evidence="6">
    <location>
        <begin position="301"/>
        <end position="310"/>
    </location>
</feature>
<dbReference type="InterPro" id="IPR017907">
    <property type="entry name" value="Znf_RING_CS"/>
</dbReference>
<organism evidence="9 10">
    <name type="scientific">Eleginops maclovinus</name>
    <name type="common">Patagonian blennie</name>
    <name type="synonym">Eleginus maclovinus</name>
    <dbReference type="NCBI Taxonomy" id="56733"/>
    <lineage>
        <taxon>Eukaryota</taxon>
        <taxon>Metazoa</taxon>
        <taxon>Chordata</taxon>
        <taxon>Craniata</taxon>
        <taxon>Vertebrata</taxon>
        <taxon>Euteleostomi</taxon>
        <taxon>Actinopterygii</taxon>
        <taxon>Neopterygii</taxon>
        <taxon>Teleostei</taxon>
        <taxon>Neoteleostei</taxon>
        <taxon>Acanthomorphata</taxon>
        <taxon>Eupercaria</taxon>
        <taxon>Perciformes</taxon>
        <taxon>Notothenioidei</taxon>
        <taxon>Eleginopidae</taxon>
        <taxon>Eleginops</taxon>
    </lineage>
</organism>
<gene>
    <name evidence="9" type="ORF">PBY51_022189</name>
</gene>
<feature type="coiled-coil region" evidence="5">
    <location>
        <begin position="154"/>
        <end position="185"/>
    </location>
</feature>
<evidence type="ECO:0000256" key="2">
    <source>
        <dbReference type="ARBA" id="ARBA00022771"/>
    </source>
</evidence>
<reference evidence="9 10" key="2">
    <citation type="journal article" date="2023" name="Mol. Biol. Evol.">
        <title>Genomics of Secondarily Temperate Adaptation in the Only Non-Antarctic Icefish.</title>
        <authorList>
            <person name="Rivera-Colon A.G."/>
            <person name="Rayamajhi N."/>
            <person name="Minhas B.F."/>
            <person name="Madrigal G."/>
            <person name="Bilyk K.T."/>
            <person name="Yoon V."/>
            <person name="Hune M."/>
            <person name="Gregory S."/>
            <person name="Cheng C.H.C."/>
            <person name="Catchen J.M."/>
        </authorList>
    </citation>
    <scope>NUCLEOTIDE SEQUENCE [LARGE SCALE GENOMIC DNA]</scope>
    <source>
        <strain evidence="9">JMC-PN-2008</strain>
    </source>
</reference>
<evidence type="ECO:0000256" key="4">
    <source>
        <dbReference type="PROSITE-ProRule" id="PRU00175"/>
    </source>
</evidence>
<evidence type="ECO:0000256" key="1">
    <source>
        <dbReference type="ARBA" id="ARBA00022723"/>
    </source>
</evidence>
<dbReference type="Gene3D" id="2.40.50.90">
    <property type="match status" value="5"/>
</dbReference>
<feature type="domain" description="Tudor" evidence="8">
    <location>
        <begin position="1444"/>
        <end position="1504"/>
    </location>
</feature>
<dbReference type="PANTHER" id="PTHR16442:SF1">
    <property type="entry name" value="RING FINGER PROTEIN 17"/>
    <property type="match status" value="1"/>
</dbReference>
<comment type="caution">
    <text evidence="9">The sequence shown here is derived from an EMBL/GenBank/DDBJ whole genome shotgun (WGS) entry which is preliminary data.</text>
</comment>
<evidence type="ECO:0008006" key="11">
    <source>
        <dbReference type="Google" id="ProtNLM"/>
    </source>
</evidence>
<keyword evidence="5" id="KW-0175">Coiled coil</keyword>
<evidence type="ECO:0000259" key="7">
    <source>
        <dbReference type="PROSITE" id="PS50089"/>
    </source>
</evidence>
<evidence type="ECO:0000259" key="8">
    <source>
        <dbReference type="PROSITE" id="PS50304"/>
    </source>
</evidence>
<protein>
    <recommendedName>
        <fullName evidence="11">RING finger protein 17</fullName>
    </recommendedName>
</protein>
<dbReference type="PROSITE" id="PS50089">
    <property type="entry name" value="ZF_RING_2"/>
    <property type="match status" value="1"/>
</dbReference>
<dbReference type="InterPro" id="IPR001841">
    <property type="entry name" value="Znf_RING"/>
</dbReference>
<dbReference type="FunFam" id="2.30.30.140:FF:000018">
    <property type="entry name" value="Serine/threonine-protein kinase 31"/>
    <property type="match status" value="1"/>
</dbReference>
<accession>A0AAN8AI36</accession>
<dbReference type="SMART" id="SM00184">
    <property type="entry name" value="RING"/>
    <property type="match status" value="1"/>
</dbReference>
<feature type="domain" description="RING-type" evidence="7">
    <location>
        <begin position="12"/>
        <end position="60"/>
    </location>
</feature>
<dbReference type="SUPFAM" id="SSF63748">
    <property type="entry name" value="Tudor/PWWP/MBT"/>
    <property type="match status" value="5"/>
</dbReference>
<reference evidence="9 10" key="1">
    <citation type="journal article" date="2023" name="Genes (Basel)">
        <title>Chromosome-Level Genome Assembly and Circadian Gene Repertoire of the Patagonia Blennie Eleginops maclovinus-The Closest Ancestral Proxy of Antarctic Cryonotothenioids.</title>
        <authorList>
            <person name="Cheng C.C."/>
            <person name="Rivera-Colon A.G."/>
            <person name="Minhas B.F."/>
            <person name="Wilson L."/>
            <person name="Rayamajhi N."/>
            <person name="Vargas-Chacoff L."/>
            <person name="Catchen J.M."/>
        </authorList>
    </citation>
    <scope>NUCLEOTIDE SEQUENCE [LARGE SCALE GENOMIC DNA]</scope>
    <source>
        <strain evidence="9">JMC-PN-2008</strain>
    </source>
</reference>
<dbReference type="SMART" id="SM00333">
    <property type="entry name" value="TUDOR"/>
    <property type="match status" value="4"/>
</dbReference>
<dbReference type="PROSITE" id="PS00518">
    <property type="entry name" value="ZF_RING_1"/>
    <property type="match status" value="1"/>
</dbReference>
<dbReference type="Pfam" id="PF00567">
    <property type="entry name" value="TUDOR"/>
    <property type="match status" value="4"/>
</dbReference>